<keyword evidence="3" id="KW-1185">Reference proteome</keyword>
<feature type="transmembrane region" description="Helical" evidence="1">
    <location>
        <begin position="121"/>
        <end position="138"/>
    </location>
</feature>
<proteinExistence type="predicted"/>
<accession>A0A5B1MA45</accession>
<name>A0A5B1MA45_9ACTN</name>
<protein>
    <submittedName>
        <fullName evidence="2">DUF2752 domain-containing protein</fullName>
    </submittedName>
</protein>
<keyword evidence="1" id="KW-0812">Transmembrane</keyword>
<keyword evidence="1" id="KW-1133">Transmembrane helix</keyword>
<reference evidence="2 3" key="2">
    <citation type="submission" date="2019-09" db="EMBL/GenBank/DDBJ databases">
        <authorList>
            <person name="Jin C."/>
        </authorList>
    </citation>
    <scope>NUCLEOTIDE SEQUENCE [LARGE SCALE GENOMIC DNA]</scope>
    <source>
        <strain evidence="2 3">BN140041</strain>
    </source>
</reference>
<dbReference type="InterPro" id="IPR021215">
    <property type="entry name" value="DUF2752"/>
</dbReference>
<evidence type="ECO:0000313" key="3">
    <source>
        <dbReference type="Proteomes" id="UP000324351"/>
    </source>
</evidence>
<dbReference type="AlphaFoldDB" id="A0A5B1MA45"/>
<evidence type="ECO:0000313" key="2">
    <source>
        <dbReference type="EMBL" id="KAA1429468.1"/>
    </source>
</evidence>
<keyword evidence="1" id="KW-0472">Membrane</keyword>
<dbReference type="Proteomes" id="UP000324351">
    <property type="component" value="Unassembled WGS sequence"/>
</dbReference>
<comment type="caution">
    <text evidence="2">The sequence shown here is derived from an EMBL/GenBank/DDBJ whole genome shotgun (WGS) entry which is preliminary data.</text>
</comment>
<gene>
    <name evidence="2" type="ORF">F0U47_02130</name>
</gene>
<dbReference type="Pfam" id="PF10825">
    <property type="entry name" value="DUF2752"/>
    <property type="match status" value="1"/>
</dbReference>
<organism evidence="2 3">
    <name type="scientific">Nocardioides antri</name>
    <dbReference type="NCBI Taxonomy" id="2607659"/>
    <lineage>
        <taxon>Bacteria</taxon>
        <taxon>Bacillati</taxon>
        <taxon>Actinomycetota</taxon>
        <taxon>Actinomycetes</taxon>
        <taxon>Propionibacteriales</taxon>
        <taxon>Nocardioidaceae</taxon>
        <taxon>Nocardioides</taxon>
    </lineage>
</organism>
<evidence type="ECO:0000256" key="1">
    <source>
        <dbReference type="SAM" id="Phobius"/>
    </source>
</evidence>
<feature type="transmembrane region" description="Helical" evidence="1">
    <location>
        <begin position="83"/>
        <end position="101"/>
    </location>
</feature>
<sequence length="149" mass="15934">MRPGDRVAVAARSLPGSRWRRMAPPALVAGTLAAATIALHVRDPHAEGSWGACPTKAFFGIDCPGCGGLRAVNDLTNLQLVDAGSSNLLFVASLPVIAYVFARWSIGRWTGRSWDPSHQSLTVWSVLLVVVMIAFTILRNMPAGSWLAP</sequence>
<dbReference type="EMBL" id="VUJW01000001">
    <property type="protein sequence ID" value="KAA1429468.1"/>
    <property type="molecule type" value="Genomic_DNA"/>
</dbReference>
<reference evidence="2 3" key="1">
    <citation type="submission" date="2019-09" db="EMBL/GenBank/DDBJ databases">
        <title>Nocardioides panacisoli sp. nov., isolated from the soil of a ginseng field.</title>
        <authorList>
            <person name="Cho C."/>
        </authorList>
    </citation>
    <scope>NUCLEOTIDE SEQUENCE [LARGE SCALE GENOMIC DNA]</scope>
    <source>
        <strain evidence="2 3">BN140041</strain>
    </source>
</reference>